<feature type="non-terminal residue" evidence="1">
    <location>
        <position position="1"/>
    </location>
</feature>
<accession>A0A6A4MMA4</accession>
<dbReference type="EMBL" id="QEFC01000082">
    <property type="protein sequence ID" value="KAE9466608.1"/>
    <property type="molecule type" value="Genomic_DNA"/>
</dbReference>
<organism evidence="1 2">
    <name type="scientific">Rhododendron williamsianum</name>
    <dbReference type="NCBI Taxonomy" id="262921"/>
    <lineage>
        <taxon>Eukaryota</taxon>
        <taxon>Viridiplantae</taxon>
        <taxon>Streptophyta</taxon>
        <taxon>Embryophyta</taxon>
        <taxon>Tracheophyta</taxon>
        <taxon>Spermatophyta</taxon>
        <taxon>Magnoliopsida</taxon>
        <taxon>eudicotyledons</taxon>
        <taxon>Gunneridae</taxon>
        <taxon>Pentapetalae</taxon>
        <taxon>asterids</taxon>
        <taxon>Ericales</taxon>
        <taxon>Ericaceae</taxon>
        <taxon>Ericoideae</taxon>
        <taxon>Rhodoreae</taxon>
        <taxon>Rhododendron</taxon>
    </lineage>
</organism>
<gene>
    <name evidence="1" type="ORF">C3L33_01454</name>
</gene>
<keyword evidence="2" id="KW-1185">Reference proteome</keyword>
<evidence type="ECO:0000313" key="1">
    <source>
        <dbReference type="EMBL" id="KAE9466608.1"/>
    </source>
</evidence>
<protein>
    <submittedName>
        <fullName evidence="1">Uncharacterized protein</fullName>
    </submittedName>
</protein>
<dbReference type="AlphaFoldDB" id="A0A6A4MMA4"/>
<comment type="caution">
    <text evidence="1">The sequence shown here is derived from an EMBL/GenBank/DDBJ whole genome shotgun (WGS) entry which is preliminary data.</text>
</comment>
<evidence type="ECO:0000313" key="2">
    <source>
        <dbReference type="Proteomes" id="UP000428333"/>
    </source>
</evidence>
<dbReference type="PANTHER" id="PTHR33417">
    <property type="entry name" value="G-BOX BINDING PROTEIN"/>
    <property type="match status" value="1"/>
</dbReference>
<name>A0A6A4MMA4_9ERIC</name>
<dbReference type="Pfam" id="PF06522">
    <property type="entry name" value="B12D"/>
    <property type="match status" value="1"/>
</dbReference>
<proteinExistence type="predicted"/>
<dbReference type="InterPro" id="IPR010530">
    <property type="entry name" value="B12D"/>
</dbReference>
<sequence length="93" mass="10316">MAAMTFVTGMCVFQLTRNVLINPDVRINKAHRTTAVLENQEEGKKYSQHGLRKFLRSRPRKSCLPSTTSSPITNRYIYTYGSGGLEAAASCCA</sequence>
<dbReference type="Proteomes" id="UP000428333">
    <property type="component" value="Linkage Group LG01"/>
</dbReference>
<dbReference type="OrthoDB" id="202195at2759"/>
<reference evidence="1 2" key="1">
    <citation type="journal article" date="2019" name="Genome Biol. Evol.">
        <title>The Rhododendron genome and chromosomal organization provide insight into shared whole-genome duplications across the heath family (Ericaceae).</title>
        <authorList>
            <person name="Soza V.L."/>
            <person name="Lindsley D."/>
            <person name="Waalkes A."/>
            <person name="Ramage E."/>
            <person name="Patwardhan R.P."/>
            <person name="Burton J.N."/>
            <person name="Adey A."/>
            <person name="Kumar A."/>
            <person name="Qiu R."/>
            <person name="Shendure J."/>
            <person name="Hall B."/>
        </authorList>
    </citation>
    <scope>NUCLEOTIDE SEQUENCE [LARGE SCALE GENOMIC DNA]</scope>
    <source>
        <strain evidence="1">RSF 1966-606</strain>
    </source>
</reference>